<dbReference type="InterPro" id="IPR002013">
    <property type="entry name" value="SAC_dom"/>
</dbReference>
<evidence type="ECO:0000256" key="1">
    <source>
        <dbReference type="ARBA" id="ARBA00004308"/>
    </source>
</evidence>
<evidence type="ECO:0000256" key="4">
    <source>
        <dbReference type="SAM" id="MobiDB-lite"/>
    </source>
</evidence>
<reference evidence="6" key="2">
    <citation type="submission" date="2025-09" db="UniProtKB">
        <authorList>
            <consortium name="Ensembl"/>
        </authorList>
    </citation>
    <scope>IDENTIFICATION</scope>
</reference>
<evidence type="ECO:0000256" key="3">
    <source>
        <dbReference type="ARBA" id="ARBA00023136"/>
    </source>
</evidence>
<dbReference type="AlphaFoldDB" id="A0A3Q3AEV6"/>
<dbReference type="GO" id="GO:0046856">
    <property type="term" value="P:phosphatidylinositol dephosphorylation"/>
    <property type="evidence" value="ECO:0007669"/>
    <property type="project" value="InterPro"/>
</dbReference>
<dbReference type="Pfam" id="PF02383">
    <property type="entry name" value="Syja_N"/>
    <property type="match status" value="1"/>
</dbReference>
<dbReference type="GO" id="GO:0043813">
    <property type="term" value="F:phosphatidylinositol-3,5-bisphosphate 5-phosphatase activity"/>
    <property type="evidence" value="ECO:0007669"/>
    <property type="project" value="InterPro"/>
</dbReference>
<protein>
    <submittedName>
        <fullName evidence="6">FIG4 phosphoinositide 5-phosphatase</fullName>
    </submittedName>
</protein>
<dbReference type="GeneTree" id="ENSGT00550000074943"/>
<dbReference type="Ensembl" id="ENSKMAT00000014985.1">
    <property type="protein sequence ID" value="ENSKMAP00000014771.1"/>
    <property type="gene ID" value="ENSKMAG00000010998.1"/>
</dbReference>
<reference evidence="6" key="1">
    <citation type="submission" date="2025-08" db="UniProtKB">
        <authorList>
            <consortium name="Ensembl"/>
        </authorList>
    </citation>
    <scope>IDENTIFICATION</scope>
</reference>
<feature type="domain" description="SAC" evidence="5">
    <location>
        <begin position="153"/>
        <end position="514"/>
    </location>
</feature>
<keyword evidence="7" id="KW-1185">Reference proteome</keyword>
<name>A0A3Q3AEV6_KRYMA</name>
<dbReference type="PANTHER" id="PTHR45738:SF5">
    <property type="entry name" value="POLYPHOSPHOINOSITIDE PHOSPHATASE"/>
    <property type="match status" value="1"/>
</dbReference>
<dbReference type="InterPro" id="IPR043573">
    <property type="entry name" value="Fig4-like"/>
</dbReference>
<dbReference type="GO" id="GO:0012505">
    <property type="term" value="C:endomembrane system"/>
    <property type="evidence" value="ECO:0007669"/>
    <property type="project" value="UniProtKB-SubCell"/>
</dbReference>
<sequence>MPQAAATISGIQKMVLYETRARYFLVGSNHAQTKHRVLKIDRTEPKDLVIIDDKHVYNQQEVWELLGRLDLGNRTKIGQKGSSGLYRAVTAYGIVGFVRFLEGYYMVLITKHRRMADIGGHSIYKIEDTTMIYIPNDSVRVTHPDEARYVRIFQNVDLSSNFYFSYSYDLSHSLQYNLTSLQRPYELWSSAASPAKVEAHARSKQDSFDIFEDEGLPTQGEQGFVGTEPYYKYVWNGKLLERIKDIVHPDWLMYIIHGFCGQSKLLIYGRPVHITLIARRSSRFAGTRFLKRGANCEGDVANEVETEQIVHDASVMSFTAGSYSSYVQVRGSVPLYWSQDISTMMPKPPIRLDQADPYATVAALHFDQMLQRFGSPIIILNLVKKREKRKHEKILSEELYPAVINLNQFLPPDHRIDYIAWDMARYTKSKLFNVLDRLSMIAENVTGVLRTNCVDCLDRTNTAQFMVGKCALAYQLYALGMIDKPKLQFDTDCVRLFEELYEDHGDTLSLQYGGSQLVHRVKTYRKIAPWTQHSKDIMQTLSRYYSNAFSDADRQDAINLFLQVYQPAENKPHLWELPTDFYLHQTSTMALPYNRRSYTLWWSDGVISYLPVPYDEVACEDTMKKVKVKRLNRFDESIDIYTEFFKPYELTSFDDTFCIAMTNSAREFMPKSVGVDPSPFTVRKPEETGKSVLGKSSKEETVLQRKTAASAPPPPSEEAITSTSEDDSEEDRDDEGSVSQRSTPIKLLTESGESSRTQEMHQTIKEPYGLDLSKCPADEDMLIYERVPVSRFPGDSVYAISVPQVDRDSRDVFESHVMAGQGQVRALCRDDVLMYREYVKNRYM</sequence>
<proteinExistence type="predicted"/>
<keyword evidence="2" id="KW-0378">Hydrolase</keyword>
<comment type="subcellular location">
    <subcellularLocation>
        <location evidence="1">Endomembrane system</location>
    </subcellularLocation>
</comment>
<dbReference type="PANTHER" id="PTHR45738">
    <property type="entry name" value="POLYPHOSPHOINOSITIDE PHOSPHATASE"/>
    <property type="match status" value="1"/>
</dbReference>
<keyword evidence="3" id="KW-0472">Membrane</keyword>
<accession>A0A3Q3AEV6</accession>
<dbReference type="Proteomes" id="UP000264800">
    <property type="component" value="Unplaced"/>
</dbReference>
<evidence type="ECO:0000259" key="5">
    <source>
        <dbReference type="PROSITE" id="PS50275"/>
    </source>
</evidence>
<evidence type="ECO:0000256" key="2">
    <source>
        <dbReference type="ARBA" id="ARBA00022801"/>
    </source>
</evidence>
<organism evidence="6 7">
    <name type="scientific">Kryptolebias marmoratus</name>
    <name type="common">Mangrove killifish</name>
    <name type="synonym">Rivulus marmoratus</name>
    <dbReference type="NCBI Taxonomy" id="37003"/>
    <lineage>
        <taxon>Eukaryota</taxon>
        <taxon>Metazoa</taxon>
        <taxon>Chordata</taxon>
        <taxon>Craniata</taxon>
        <taxon>Vertebrata</taxon>
        <taxon>Euteleostomi</taxon>
        <taxon>Actinopterygii</taxon>
        <taxon>Neopterygii</taxon>
        <taxon>Teleostei</taxon>
        <taxon>Neoteleostei</taxon>
        <taxon>Acanthomorphata</taxon>
        <taxon>Ovalentaria</taxon>
        <taxon>Atherinomorphae</taxon>
        <taxon>Cyprinodontiformes</taxon>
        <taxon>Rivulidae</taxon>
        <taxon>Kryptolebias</taxon>
    </lineage>
</organism>
<dbReference type="PROSITE" id="PS50275">
    <property type="entry name" value="SAC"/>
    <property type="match status" value="1"/>
</dbReference>
<evidence type="ECO:0000313" key="6">
    <source>
        <dbReference type="Ensembl" id="ENSKMAP00000014771.1"/>
    </source>
</evidence>
<feature type="region of interest" description="Disordered" evidence="4">
    <location>
        <begin position="670"/>
        <end position="759"/>
    </location>
</feature>
<evidence type="ECO:0000313" key="7">
    <source>
        <dbReference type="Proteomes" id="UP000264800"/>
    </source>
</evidence>
<feature type="compositionally biased region" description="Acidic residues" evidence="4">
    <location>
        <begin position="724"/>
        <end position="736"/>
    </location>
</feature>